<dbReference type="STRING" id="1399419.A5906_01805"/>
<dbReference type="OrthoDB" id="32575at2"/>
<feature type="domain" description="Thioesterase" evidence="3">
    <location>
        <begin position="63"/>
        <end position="137"/>
    </location>
</feature>
<dbReference type="SUPFAM" id="SSF54637">
    <property type="entry name" value="Thioesterase/thiol ester dehydrase-isomerase"/>
    <property type="match status" value="1"/>
</dbReference>
<sequence length="153" mass="16487">MSDYANFTASRVQVVAEGEFKGWKLYDDGGFEINVGPFFYRQEADGNMRCAFRVEKKHVRDTGIVHGGCLVAFADFCAGVIPVPVKQGGDSVTVTLGCEFLDAAGEGDLIVGTGEVTRAGRSMVFVRGQLTSGERKLLTFSGTLKRLKPKPSA</sequence>
<dbReference type="InterPro" id="IPR006683">
    <property type="entry name" value="Thioestr_dom"/>
</dbReference>
<dbReference type="AlphaFoldDB" id="A0A560JDY4"/>
<dbReference type="Gene3D" id="3.10.129.10">
    <property type="entry name" value="Hotdog Thioesterase"/>
    <property type="match status" value="1"/>
</dbReference>
<dbReference type="EMBL" id="VITW01000009">
    <property type="protein sequence ID" value="TWB69421.1"/>
    <property type="molecule type" value="Genomic_DNA"/>
</dbReference>
<evidence type="ECO:0000256" key="1">
    <source>
        <dbReference type="ARBA" id="ARBA00008324"/>
    </source>
</evidence>
<accession>A0A560JDY4</accession>
<name>A0A560JDY4_9BRAD</name>
<dbReference type="InterPro" id="IPR039298">
    <property type="entry name" value="ACOT13"/>
</dbReference>
<gene>
    <name evidence="4" type="ORF">FBZ95_10917</name>
</gene>
<dbReference type="RefSeq" id="WP_080137724.1">
    <property type="nucleotide sequence ID" value="NZ_LWIG01000024.1"/>
</dbReference>
<evidence type="ECO:0000313" key="5">
    <source>
        <dbReference type="Proteomes" id="UP000315914"/>
    </source>
</evidence>
<dbReference type="PANTHER" id="PTHR21660">
    <property type="entry name" value="THIOESTERASE SUPERFAMILY MEMBER-RELATED"/>
    <property type="match status" value="1"/>
</dbReference>
<reference evidence="4 5" key="1">
    <citation type="submission" date="2019-06" db="EMBL/GenBank/DDBJ databases">
        <title>Genomic Encyclopedia of Type Strains, Phase IV (KMG-V): Genome sequencing to study the core and pangenomes of soil and plant-associated prokaryotes.</title>
        <authorList>
            <person name="Whitman W."/>
        </authorList>
    </citation>
    <scope>NUCLEOTIDE SEQUENCE [LARGE SCALE GENOMIC DNA]</scope>
    <source>
        <strain evidence="4 5">BR 10556</strain>
    </source>
</reference>
<evidence type="ECO:0000256" key="2">
    <source>
        <dbReference type="ARBA" id="ARBA00022801"/>
    </source>
</evidence>
<comment type="similarity">
    <text evidence="1">Belongs to the thioesterase PaaI family.</text>
</comment>
<dbReference type="InterPro" id="IPR003736">
    <property type="entry name" value="PAAI_dom"/>
</dbReference>
<dbReference type="GO" id="GO:0047617">
    <property type="term" value="F:fatty acyl-CoA hydrolase activity"/>
    <property type="evidence" value="ECO:0007669"/>
    <property type="project" value="InterPro"/>
</dbReference>
<comment type="caution">
    <text evidence="4">The sequence shown here is derived from an EMBL/GenBank/DDBJ whole genome shotgun (WGS) entry which is preliminary data.</text>
</comment>
<dbReference type="Pfam" id="PF03061">
    <property type="entry name" value="4HBT"/>
    <property type="match status" value="1"/>
</dbReference>
<dbReference type="PANTHER" id="PTHR21660:SF1">
    <property type="entry name" value="ACYL-COENZYME A THIOESTERASE 13"/>
    <property type="match status" value="1"/>
</dbReference>
<dbReference type="InterPro" id="IPR029069">
    <property type="entry name" value="HotDog_dom_sf"/>
</dbReference>
<proteinExistence type="inferred from homology"/>
<evidence type="ECO:0000259" key="3">
    <source>
        <dbReference type="Pfam" id="PF03061"/>
    </source>
</evidence>
<dbReference type="Proteomes" id="UP000315914">
    <property type="component" value="Unassembled WGS sequence"/>
</dbReference>
<dbReference type="CDD" id="cd03443">
    <property type="entry name" value="PaaI_thioesterase"/>
    <property type="match status" value="1"/>
</dbReference>
<keyword evidence="5" id="KW-1185">Reference proteome</keyword>
<organism evidence="4 5">
    <name type="scientific">Bradyrhizobium sacchari</name>
    <dbReference type="NCBI Taxonomy" id="1399419"/>
    <lineage>
        <taxon>Bacteria</taxon>
        <taxon>Pseudomonadati</taxon>
        <taxon>Pseudomonadota</taxon>
        <taxon>Alphaproteobacteria</taxon>
        <taxon>Hyphomicrobiales</taxon>
        <taxon>Nitrobacteraceae</taxon>
        <taxon>Bradyrhizobium</taxon>
    </lineage>
</organism>
<evidence type="ECO:0000313" key="4">
    <source>
        <dbReference type="EMBL" id="TWB69421.1"/>
    </source>
</evidence>
<keyword evidence="2" id="KW-0378">Hydrolase</keyword>
<protein>
    <submittedName>
        <fullName evidence="4">Uncharacterized protein (TIGR00369 family)</fullName>
    </submittedName>
</protein>
<dbReference type="NCBIfam" id="TIGR00369">
    <property type="entry name" value="unchar_dom_1"/>
    <property type="match status" value="1"/>
</dbReference>